<sequence>MKPVFVDLIICILALMTGVVLTAVLPLIFTIPLPENSSTPPISTS</sequence>
<dbReference type="Proteomes" id="UP000244773">
    <property type="component" value="Segment"/>
</dbReference>
<proteinExistence type="predicted"/>
<evidence type="ECO:0000313" key="2">
    <source>
        <dbReference type="Proteomes" id="UP000244773"/>
    </source>
</evidence>
<evidence type="ECO:0000313" key="1">
    <source>
        <dbReference type="EMBL" id="AUF82489.1"/>
    </source>
</evidence>
<dbReference type="EMBL" id="KY322437">
    <property type="protein sequence ID" value="AUF82489.1"/>
    <property type="molecule type" value="Genomic_DNA"/>
</dbReference>
<keyword evidence="2" id="KW-1185">Reference proteome</keyword>
<gene>
    <name evidence="1" type="ORF">TetV_407</name>
</gene>
<name>A0A2P0VNZ3_9VIRU</name>
<accession>A0A2P0VNZ3</accession>
<protein>
    <submittedName>
        <fullName evidence="1">Uncharacterized protein</fullName>
    </submittedName>
</protein>
<reference evidence="1" key="1">
    <citation type="journal article" date="2018" name="Virology">
        <title>A giant virus infecting green algae encodes key fermentation genes.</title>
        <authorList>
            <person name="Schvarcz C.R."/>
            <person name="Steward G.F."/>
        </authorList>
    </citation>
    <scope>NUCLEOTIDE SEQUENCE [LARGE SCALE GENOMIC DNA]</scope>
</reference>
<organism evidence="1">
    <name type="scientific">Tetraselmis virus 1</name>
    <dbReference type="NCBI Taxonomy" id="2060617"/>
    <lineage>
        <taxon>Viruses</taxon>
        <taxon>Varidnaviria</taxon>
        <taxon>Bamfordvirae</taxon>
        <taxon>Nucleocytoviricota</taxon>
        <taxon>Megaviricetes</taxon>
        <taxon>Imitervirales</taxon>
        <taxon>Allomimiviridae</taxon>
        <taxon>Oceanusvirus</taxon>
        <taxon>Oceanusvirus kaneohense</taxon>
    </lineage>
</organism>